<protein>
    <submittedName>
        <fullName evidence="2">Uncharacterized protein</fullName>
    </submittedName>
</protein>
<reference evidence="2" key="1">
    <citation type="journal article" date="2022" name="Front. Genet.">
        <title>Chromosome-Scale Assembly of the Dendrobium nobile Genome Provides Insights Into the Molecular Mechanism of the Biosynthesis of the Medicinal Active Ingredient of Dendrobium.</title>
        <authorList>
            <person name="Xu Q."/>
            <person name="Niu S.-C."/>
            <person name="Li K.-L."/>
            <person name="Zheng P.-J."/>
            <person name="Zhang X.-J."/>
            <person name="Jia Y."/>
            <person name="Liu Y."/>
            <person name="Niu Y.-X."/>
            <person name="Yu L.-H."/>
            <person name="Chen D.-F."/>
            <person name="Zhang G.-Q."/>
        </authorList>
    </citation>
    <scope>NUCLEOTIDE SEQUENCE</scope>
    <source>
        <tissue evidence="2">Leaf</tissue>
    </source>
</reference>
<dbReference type="EMBL" id="JAGYWB010000009">
    <property type="protein sequence ID" value="KAI0510442.1"/>
    <property type="molecule type" value="Genomic_DNA"/>
</dbReference>
<gene>
    <name evidence="2" type="ORF">KFK09_011044</name>
</gene>
<name>A0A8T3BBL7_DENNO</name>
<dbReference type="AlphaFoldDB" id="A0A8T3BBL7"/>
<evidence type="ECO:0000256" key="1">
    <source>
        <dbReference type="SAM" id="MobiDB-lite"/>
    </source>
</evidence>
<dbReference type="Proteomes" id="UP000829196">
    <property type="component" value="Unassembled WGS sequence"/>
</dbReference>
<evidence type="ECO:0000313" key="3">
    <source>
        <dbReference type="Proteomes" id="UP000829196"/>
    </source>
</evidence>
<sequence length="103" mass="11677">MEKSEFTRGPSMCEKLFNAFSPMKPLRRLSLKKQELQPRMETAAVAFAEEDQQVNIQNLDLAAPPRVGKKPRRNKSLNERAEEYIARTKMKLRAGSTVGKQAG</sequence>
<comment type="caution">
    <text evidence="2">The sequence shown here is derived from an EMBL/GenBank/DDBJ whole genome shotgun (WGS) entry which is preliminary data.</text>
</comment>
<feature type="region of interest" description="Disordered" evidence="1">
    <location>
        <begin position="58"/>
        <end position="80"/>
    </location>
</feature>
<dbReference type="OrthoDB" id="10509451at2759"/>
<organism evidence="2 3">
    <name type="scientific">Dendrobium nobile</name>
    <name type="common">Orchid</name>
    <dbReference type="NCBI Taxonomy" id="94219"/>
    <lineage>
        <taxon>Eukaryota</taxon>
        <taxon>Viridiplantae</taxon>
        <taxon>Streptophyta</taxon>
        <taxon>Embryophyta</taxon>
        <taxon>Tracheophyta</taxon>
        <taxon>Spermatophyta</taxon>
        <taxon>Magnoliopsida</taxon>
        <taxon>Liliopsida</taxon>
        <taxon>Asparagales</taxon>
        <taxon>Orchidaceae</taxon>
        <taxon>Epidendroideae</taxon>
        <taxon>Malaxideae</taxon>
        <taxon>Dendrobiinae</taxon>
        <taxon>Dendrobium</taxon>
    </lineage>
</organism>
<evidence type="ECO:0000313" key="2">
    <source>
        <dbReference type="EMBL" id="KAI0510442.1"/>
    </source>
</evidence>
<keyword evidence="3" id="KW-1185">Reference proteome</keyword>
<proteinExistence type="predicted"/>
<accession>A0A8T3BBL7</accession>